<evidence type="ECO:0000256" key="1">
    <source>
        <dbReference type="ARBA" id="ARBA00010105"/>
    </source>
</evidence>
<dbReference type="InterPro" id="IPR003226">
    <property type="entry name" value="MYG1_exonuclease"/>
</dbReference>
<comment type="similarity">
    <text evidence="1">Belongs to the MYG1 family.</text>
</comment>
<dbReference type="STRING" id="6216.A0A0R3SRW5"/>
<dbReference type="OrthoDB" id="10265310at2759"/>
<dbReference type="GO" id="GO:0005737">
    <property type="term" value="C:cytoplasm"/>
    <property type="evidence" value="ECO:0007669"/>
    <property type="project" value="TreeGrafter"/>
</dbReference>
<evidence type="ECO:0000313" key="2">
    <source>
        <dbReference type="EMBL" id="VDL60280.1"/>
    </source>
</evidence>
<reference evidence="4" key="1">
    <citation type="submission" date="2017-02" db="UniProtKB">
        <authorList>
            <consortium name="WormBaseParasite"/>
        </authorList>
    </citation>
    <scope>IDENTIFICATION</scope>
</reference>
<dbReference type="EMBL" id="UYSG01011004">
    <property type="protein sequence ID" value="VDL60280.1"/>
    <property type="molecule type" value="Genomic_DNA"/>
</dbReference>
<sequence length="362" mass="41215">MTSIKLGTHNGTFHCDEILALVMLRKLPEYQNAELVRSRDPDLLSTCDVVFDVGGEFDPARHRYDHHQPYVLSFHSHLLFRSFNMTIQDFHPFLKSVIKLSSAGLIYAHFGKRVIASIINQPSIESDIINTLFTLLYKSFVSEVDAVDNGIDMTSVPPNYTINTDLSSRVGRYNPAWNMPNEDENECFMRAFKMVDDEFSQYVKSLAASWYPARDIVKQAITTRFDVHPSGCIMRIAGPGCPWKTHFFDLEKILVPGVADMSEQDSEERDFRKRPVFVITERKAPNAKEYNVQTIAWRSNQPFTRRVSLVSAWAGKRGEELSKLVGIDGAVFVHATRFIGIHKTFEGALHMAVKSLEEAKYL</sequence>
<dbReference type="GO" id="GO:0005634">
    <property type="term" value="C:nucleus"/>
    <property type="evidence" value="ECO:0007669"/>
    <property type="project" value="TreeGrafter"/>
</dbReference>
<name>A0A0R3SRW5_HYMDI</name>
<dbReference type="PANTHER" id="PTHR11215">
    <property type="entry name" value="METAL DEPENDENT HYDROLASE - RELATED"/>
    <property type="match status" value="1"/>
</dbReference>
<evidence type="ECO:0000313" key="4">
    <source>
        <dbReference type="WBParaSite" id="HDID_0000796401-mRNA-1"/>
    </source>
</evidence>
<dbReference type="AlphaFoldDB" id="A0A0R3SRW5"/>
<reference evidence="2 3" key="2">
    <citation type="submission" date="2018-11" db="EMBL/GenBank/DDBJ databases">
        <authorList>
            <consortium name="Pathogen Informatics"/>
        </authorList>
    </citation>
    <scope>NUCLEOTIDE SEQUENCE [LARGE SCALE GENOMIC DNA]</scope>
</reference>
<dbReference type="Proteomes" id="UP000274504">
    <property type="component" value="Unassembled WGS sequence"/>
</dbReference>
<dbReference type="PANTHER" id="PTHR11215:SF1">
    <property type="entry name" value="MYG1 EXONUCLEASE"/>
    <property type="match status" value="1"/>
</dbReference>
<dbReference type="Pfam" id="PF03690">
    <property type="entry name" value="MYG1_exonuc"/>
    <property type="match status" value="1"/>
</dbReference>
<dbReference type="WBParaSite" id="HDID_0000796401-mRNA-1">
    <property type="protein sequence ID" value="HDID_0000796401-mRNA-1"/>
    <property type="gene ID" value="HDID_0000796401"/>
</dbReference>
<protein>
    <submittedName>
        <fullName evidence="4">UPF0160 protein MYG1, mitochondrial</fullName>
    </submittedName>
</protein>
<evidence type="ECO:0000313" key="3">
    <source>
        <dbReference type="Proteomes" id="UP000274504"/>
    </source>
</evidence>
<proteinExistence type="inferred from homology"/>
<gene>
    <name evidence="2" type="ORF">HDID_LOCUS7962</name>
</gene>
<accession>A0A0R3SRW5</accession>
<organism evidence="4">
    <name type="scientific">Hymenolepis diminuta</name>
    <name type="common">Rat tapeworm</name>
    <dbReference type="NCBI Taxonomy" id="6216"/>
    <lineage>
        <taxon>Eukaryota</taxon>
        <taxon>Metazoa</taxon>
        <taxon>Spiralia</taxon>
        <taxon>Lophotrochozoa</taxon>
        <taxon>Platyhelminthes</taxon>
        <taxon>Cestoda</taxon>
        <taxon>Eucestoda</taxon>
        <taxon>Cyclophyllidea</taxon>
        <taxon>Hymenolepididae</taxon>
        <taxon>Hymenolepis</taxon>
    </lineage>
</organism>